<dbReference type="InterPro" id="IPR007497">
    <property type="entry name" value="SIMPL/DUF541"/>
</dbReference>
<dbReference type="GO" id="GO:0006974">
    <property type="term" value="P:DNA damage response"/>
    <property type="evidence" value="ECO:0007669"/>
    <property type="project" value="TreeGrafter"/>
</dbReference>
<dbReference type="PANTHER" id="PTHR34387:SF1">
    <property type="entry name" value="PERIPLASMIC IMMUNOGENIC PROTEIN"/>
    <property type="match status" value="1"/>
</dbReference>
<dbReference type="Proteomes" id="UP000503004">
    <property type="component" value="Chromosome"/>
</dbReference>
<gene>
    <name evidence="2" type="ORF">GNH96_01815</name>
</gene>
<dbReference type="Pfam" id="PF04402">
    <property type="entry name" value="SIMPL"/>
    <property type="match status" value="1"/>
</dbReference>
<dbReference type="RefSeq" id="WP_169601733.1">
    <property type="nucleotide sequence ID" value="NZ_CP046565.1"/>
</dbReference>
<dbReference type="PANTHER" id="PTHR34387">
    <property type="entry name" value="SLR1258 PROTEIN"/>
    <property type="match status" value="1"/>
</dbReference>
<feature type="signal peptide" evidence="1">
    <location>
        <begin position="1"/>
        <end position="22"/>
    </location>
</feature>
<accession>A0A858Q4R9</accession>
<dbReference type="InterPro" id="IPR052022">
    <property type="entry name" value="26kDa_periplasmic_antigen"/>
</dbReference>
<organism evidence="2 3">
    <name type="scientific">Methylococcus geothermalis</name>
    <dbReference type="NCBI Taxonomy" id="2681310"/>
    <lineage>
        <taxon>Bacteria</taxon>
        <taxon>Pseudomonadati</taxon>
        <taxon>Pseudomonadota</taxon>
        <taxon>Gammaproteobacteria</taxon>
        <taxon>Methylococcales</taxon>
        <taxon>Methylococcaceae</taxon>
        <taxon>Methylococcus</taxon>
    </lineage>
</organism>
<name>A0A858Q4R9_9GAMM</name>
<protein>
    <submittedName>
        <fullName evidence="2">DUF541 domain-containing protein</fullName>
    </submittedName>
</protein>
<dbReference type="AlphaFoldDB" id="A0A858Q4R9"/>
<reference evidence="3" key="1">
    <citation type="submission" date="2019-12" db="EMBL/GenBank/DDBJ databases">
        <authorList>
            <person name="Awala S.I."/>
            <person name="Rhee S.K."/>
        </authorList>
    </citation>
    <scope>NUCLEOTIDE SEQUENCE [LARGE SCALE GENOMIC DNA]</scope>
    <source>
        <strain evidence="3">IM1</strain>
    </source>
</reference>
<keyword evidence="1" id="KW-0732">Signal</keyword>
<dbReference type="Gene3D" id="3.30.70.2970">
    <property type="entry name" value="Protein of unknown function (DUF541), domain 2"/>
    <property type="match status" value="1"/>
</dbReference>
<evidence type="ECO:0000313" key="3">
    <source>
        <dbReference type="Proteomes" id="UP000503004"/>
    </source>
</evidence>
<evidence type="ECO:0000256" key="1">
    <source>
        <dbReference type="SAM" id="SignalP"/>
    </source>
</evidence>
<keyword evidence="3" id="KW-1185">Reference proteome</keyword>
<sequence>MNARIRVLGFLLASSALSAVQADERAPLTYDRIDLSSEAQGEVQNDILVAMLSSEMEGPKAAALAVEVNKTIAKAVDRIKQVPEIKVQTLGYQTSPVYQKERISGWRVKQSIRLESLDAGKLGGLLGELQQQLHLESVGYETSPQKRKEAEDGLIKEALGAFRQRAELVTRELGRSRYRIVALRVDTGGPPVRPMALGMRAMAVEAAAPVPIEAGTQKVEVNVSGTVELQLN</sequence>
<dbReference type="EMBL" id="CP046565">
    <property type="protein sequence ID" value="QJD28821.1"/>
    <property type="molecule type" value="Genomic_DNA"/>
</dbReference>
<proteinExistence type="predicted"/>
<evidence type="ECO:0000313" key="2">
    <source>
        <dbReference type="EMBL" id="QJD28821.1"/>
    </source>
</evidence>
<dbReference type="Gene3D" id="3.30.110.170">
    <property type="entry name" value="Protein of unknown function (DUF541), domain 1"/>
    <property type="match status" value="1"/>
</dbReference>
<dbReference type="KEGG" id="metu:GNH96_01815"/>
<feature type="chain" id="PRO_5032648149" evidence="1">
    <location>
        <begin position="23"/>
        <end position="232"/>
    </location>
</feature>